<dbReference type="OrthoDB" id="8182951at2759"/>
<proteinExistence type="predicted"/>
<dbReference type="Proteomes" id="UP000292052">
    <property type="component" value="Unassembled WGS sequence"/>
</dbReference>
<keyword evidence="2" id="KW-1185">Reference proteome</keyword>
<dbReference type="AlphaFoldDB" id="A0A482VY56"/>
<evidence type="ECO:0000313" key="1">
    <source>
        <dbReference type="EMBL" id="RZC37740.1"/>
    </source>
</evidence>
<dbReference type="EMBL" id="QDEB01049707">
    <property type="protein sequence ID" value="RZC37740.1"/>
    <property type="molecule type" value="Genomic_DNA"/>
</dbReference>
<sequence>MHQEHFYHYLVKLPKNVYNWEIKTCFVATTDARKGSLLLHLNPLIPVTTLFGLVERVCAVEMIPELFEIKRCTTDADCSPRICCPEKMLDGETVGYCRTAEPKLDNIPGVRQLIERKVRIVPADAARDFITRITT</sequence>
<reference evidence="1 2" key="1">
    <citation type="submission" date="2017-03" db="EMBL/GenBank/DDBJ databases">
        <title>Genome of the blue death feigning beetle - Asbolus verrucosus.</title>
        <authorList>
            <person name="Rider S.D."/>
        </authorList>
    </citation>
    <scope>NUCLEOTIDE SEQUENCE [LARGE SCALE GENOMIC DNA]</scope>
    <source>
        <strain evidence="1">Butters</strain>
        <tissue evidence="1">Head and leg muscle</tissue>
    </source>
</reference>
<dbReference type="STRING" id="1661398.A0A482VY56"/>
<gene>
    <name evidence="1" type="ORF">BDFB_012041</name>
</gene>
<protein>
    <submittedName>
        <fullName evidence="1">Uncharacterized protein</fullName>
    </submittedName>
</protein>
<name>A0A482VY56_ASBVE</name>
<accession>A0A482VY56</accession>
<comment type="caution">
    <text evidence="1">The sequence shown here is derived from an EMBL/GenBank/DDBJ whole genome shotgun (WGS) entry which is preliminary data.</text>
</comment>
<organism evidence="1 2">
    <name type="scientific">Asbolus verrucosus</name>
    <name type="common">Desert ironclad beetle</name>
    <dbReference type="NCBI Taxonomy" id="1661398"/>
    <lineage>
        <taxon>Eukaryota</taxon>
        <taxon>Metazoa</taxon>
        <taxon>Ecdysozoa</taxon>
        <taxon>Arthropoda</taxon>
        <taxon>Hexapoda</taxon>
        <taxon>Insecta</taxon>
        <taxon>Pterygota</taxon>
        <taxon>Neoptera</taxon>
        <taxon>Endopterygota</taxon>
        <taxon>Coleoptera</taxon>
        <taxon>Polyphaga</taxon>
        <taxon>Cucujiformia</taxon>
        <taxon>Tenebrionidae</taxon>
        <taxon>Pimeliinae</taxon>
        <taxon>Asbolus</taxon>
    </lineage>
</organism>
<evidence type="ECO:0000313" key="2">
    <source>
        <dbReference type="Proteomes" id="UP000292052"/>
    </source>
</evidence>